<evidence type="ECO:0000256" key="1">
    <source>
        <dbReference type="ARBA" id="ARBA00023015"/>
    </source>
</evidence>
<evidence type="ECO:0000313" key="6">
    <source>
        <dbReference type="Proteomes" id="UP000824072"/>
    </source>
</evidence>
<dbReference type="InterPro" id="IPR018060">
    <property type="entry name" value="HTH_AraC"/>
</dbReference>
<organism evidence="5 6">
    <name type="scientific">Candidatus Pullichristensenella excrementigallinarum</name>
    <dbReference type="NCBI Taxonomy" id="2840907"/>
    <lineage>
        <taxon>Bacteria</taxon>
        <taxon>Bacillati</taxon>
        <taxon>Bacillota</taxon>
        <taxon>Clostridia</taxon>
        <taxon>Candidatus Pullichristensenella</taxon>
    </lineage>
</organism>
<dbReference type="Gene3D" id="1.10.10.60">
    <property type="entry name" value="Homeodomain-like"/>
    <property type="match status" value="2"/>
</dbReference>
<name>A0A9D1LCZ9_9FIRM</name>
<gene>
    <name evidence="5" type="ORF">IAB02_10465</name>
</gene>
<evidence type="ECO:0000256" key="2">
    <source>
        <dbReference type="ARBA" id="ARBA00023125"/>
    </source>
</evidence>
<dbReference type="PRINTS" id="PR00032">
    <property type="entry name" value="HTHARAC"/>
</dbReference>
<keyword evidence="2" id="KW-0238">DNA-binding</keyword>
<dbReference type="InterPro" id="IPR020449">
    <property type="entry name" value="Tscrpt_reg_AraC-type_HTH"/>
</dbReference>
<dbReference type="InterPro" id="IPR018771">
    <property type="entry name" value="PocR_dom"/>
</dbReference>
<sequence>MIEDLSRLLDREELSEIFRNFSDLTGLNVSLRDLSGQDIVSFFRDEGDCICKMIGNCEMCLENIRFGANKAAELGEPYIFICGCGLVMCASAVVLEDALIGAVFCGPAMLWDADDYALAELRNNTSRTALTDSDRQRIAQNTPQFSCEQITSASRILFRLVNYMCRSRNDVLLQRQKIMSQQATISVLLAESKQLAPSRQGFYSQENEKRLLNSVRLGDRQAATKILNSILTDIFLYSGGKLSAIQAKLFELSGFLFRTASEAGAPEDELIKIAQEAQRILDSGLSFEDLCYQTSRILEKYSDAIYKSGPRIAGIRYLRAASTYLLEHFTQDISLASVAEAIGISASYLSHLFKSGLSVTFTEYLAGIRVDFAKQLLQNGEAPVSDIARRVGYEDVNYFIRIFKKTIGLTPKQYRQLTGANSGTVGQKYLMKGKFV</sequence>
<dbReference type="PANTHER" id="PTHR43280">
    <property type="entry name" value="ARAC-FAMILY TRANSCRIPTIONAL REGULATOR"/>
    <property type="match status" value="1"/>
</dbReference>
<keyword evidence="1" id="KW-0805">Transcription regulation</keyword>
<evidence type="ECO:0000256" key="3">
    <source>
        <dbReference type="ARBA" id="ARBA00023163"/>
    </source>
</evidence>
<evidence type="ECO:0000259" key="4">
    <source>
        <dbReference type="PROSITE" id="PS01124"/>
    </source>
</evidence>
<dbReference type="PROSITE" id="PS00041">
    <property type="entry name" value="HTH_ARAC_FAMILY_1"/>
    <property type="match status" value="1"/>
</dbReference>
<evidence type="ECO:0000313" key="5">
    <source>
        <dbReference type="EMBL" id="HIU34975.1"/>
    </source>
</evidence>
<proteinExistence type="predicted"/>
<dbReference type="Proteomes" id="UP000824072">
    <property type="component" value="Unassembled WGS sequence"/>
</dbReference>
<feature type="domain" description="HTH araC/xylS-type" evidence="4">
    <location>
        <begin position="319"/>
        <end position="417"/>
    </location>
</feature>
<dbReference type="EMBL" id="DVMU01000224">
    <property type="protein sequence ID" value="HIU34975.1"/>
    <property type="molecule type" value="Genomic_DNA"/>
</dbReference>
<dbReference type="InterPro" id="IPR009057">
    <property type="entry name" value="Homeodomain-like_sf"/>
</dbReference>
<dbReference type="GO" id="GO:0043565">
    <property type="term" value="F:sequence-specific DNA binding"/>
    <property type="evidence" value="ECO:0007669"/>
    <property type="project" value="InterPro"/>
</dbReference>
<dbReference type="Pfam" id="PF10114">
    <property type="entry name" value="PocR"/>
    <property type="match status" value="1"/>
</dbReference>
<dbReference type="GO" id="GO:0003700">
    <property type="term" value="F:DNA-binding transcription factor activity"/>
    <property type="evidence" value="ECO:0007669"/>
    <property type="project" value="InterPro"/>
</dbReference>
<accession>A0A9D1LCZ9</accession>
<reference evidence="5" key="1">
    <citation type="submission" date="2020-10" db="EMBL/GenBank/DDBJ databases">
        <authorList>
            <person name="Gilroy R."/>
        </authorList>
    </citation>
    <scope>NUCLEOTIDE SEQUENCE</scope>
    <source>
        <strain evidence="5">ChiHcec3-11533</strain>
    </source>
</reference>
<dbReference type="SUPFAM" id="SSF46689">
    <property type="entry name" value="Homeodomain-like"/>
    <property type="match status" value="2"/>
</dbReference>
<dbReference type="SMART" id="SM00342">
    <property type="entry name" value="HTH_ARAC"/>
    <property type="match status" value="1"/>
</dbReference>
<dbReference type="InterPro" id="IPR018062">
    <property type="entry name" value="HTH_AraC-typ_CS"/>
</dbReference>
<dbReference type="Pfam" id="PF12833">
    <property type="entry name" value="HTH_18"/>
    <property type="match status" value="1"/>
</dbReference>
<dbReference type="PROSITE" id="PS01124">
    <property type="entry name" value="HTH_ARAC_FAMILY_2"/>
    <property type="match status" value="1"/>
</dbReference>
<dbReference type="PANTHER" id="PTHR43280:SF2">
    <property type="entry name" value="HTH-TYPE TRANSCRIPTIONAL REGULATOR EXSA"/>
    <property type="match status" value="1"/>
</dbReference>
<comment type="caution">
    <text evidence="5">The sequence shown here is derived from an EMBL/GenBank/DDBJ whole genome shotgun (WGS) entry which is preliminary data.</text>
</comment>
<protein>
    <submittedName>
        <fullName evidence="5">PocR ligand-binding domain-containing protein</fullName>
    </submittedName>
</protein>
<keyword evidence="3" id="KW-0804">Transcription</keyword>
<dbReference type="AlphaFoldDB" id="A0A9D1LCZ9"/>
<reference evidence="5" key="2">
    <citation type="journal article" date="2021" name="PeerJ">
        <title>Extensive microbial diversity within the chicken gut microbiome revealed by metagenomics and culture.</title>
        <authorList>
            <person name="Gilroy R."/>
            <person name="Ravi A."/>
            <person name="Getino M."/>
            <person name="Pursley I."/>
            <person name="Horton D.L."/>
            <person name="Alikhan N.F."/>
            <person name="Baker D."/>
            <person name="Gharbi K."/>
            <person name="Hall N."/>
            <person name="Watson M."/>
            <person name="Adriaenssens E.M."/>
            <person name="Foster-Nyarko E."/>
            <person name="Jarju S."/>
            <person name="Secka A."/>
            <person name="Antonio M."/>
            <person name="Oren A."/>
            <person name="Chaudhuri R.R."/>
            <person name="La Ragione R."/>
            <person name="Hildebrand F."/>
            <person name="Pallen M.J."/>
        </authorList>
    </citation>
    <scope>NUCLEOTIDE SEQUENCE</scope>
    <source>
        <strain evidence="5">ChiHcec3-11533</strain>
    </source>
</reference>